<keyword evidence="1" id="KW-0812">Transmembrane</keyword>
<dbReference type="EMBL" id="JAGQKY010000051">
    <property type="protein sequence ID" value="MCA9397498.1"/>
    <property type="molecule type" value="Genomic_DNA"/>
</dbReference>
<keyword evidence="1" id="KW-1133">Transmembrane helix</keyword>
<sequence>MQFKKYPARTFRHLVSIPFIYMMVVPLVFLDIFMEVYHRICFPLYGLPLFTRNNYIRIDRQKLSYLTLIEKLNCMYCGYANGLLAYGVAIAGKTEEYWCGIKHQKQENYQEPKHHDSFIEYGDESEYNKISSN</sequence>
<feature type="transmembrane region" description="Helical" evidence="1">
    <location>
        <begin position="12"/>
        <end position="30"/>
    </location>
</feature>
<name>A0A955RWX2_UNCKA</name>
<gene>
    <name evidence="2" type="ORF">KC573_01600</name>
</gene>
<keyword evidence="1" id="KW-0472">Membrane</keyword>
<protein>
    <submittedName>
        <fullName evidence="2">Uncharacterized protein</fullName>
    </submittedName>
</protein>
<reference evidence="2" key="2">
    <citation type="journal article" date="2021" name="Microbiome">
        <title>Successional dynamics and alternative stable states in a saline activated sludge microbial community over 9 years.</title>
        <authorList>
            <person name="Wang Y."/>
            <person name="Ye J."/>
            <person name="Ju F."/>
            <person name="Liu L."/>
            <person name="Boyd J.A."/>
            <person name="Deng Y."/>
            <person name="Parks D.H."/>
            <person name="Jiang X."/>
            <person name="Yin X."/>
            <person name="Woodcroft B.J."/>
            <person name="Tyson G.W."/>
            <person name="Hugenholtz P."/>
            <person name="Polz M.F."/>
            <person name="Zhang T."/>
        </authorList>
    </citation>
    <scope>NUCLEOTIDE SEQUENCE</scope>
    <source>
        <strain evidence="2">HKST-UBA02</strain>
    </source>
</reference>
<evidence type="ECO:0000313" key="3">
    <source>
        <dbReference type="Proteomes" id="UP000699691"/>
    </source>
</evidence>
<dbReference type="AlphaFoldDB" id="A0A955RWX2"/>
<evidence type="ECO:0000256" key="1">
    <source>
        <dbReference type="SAM" id="Phobius"/>
    </source>
</evidence>
<comment type="caution">
    <text evidence="2">The sequence shown here is derived from an EMBL/GenBank/DDBJ whole genome shotgun (WGS) entry which is preliminary data.</text>
</comment>
<accession>A0A955RWX2</accession>
<dbReference type="Proteomes" id="UP000699691">
    <property type="component" value="Unassembled WGS sequence"/>
</dbReference>
<reference evidence="2" key="1">
    <citation type="submission" date="2020-04" db="EMBL/GenBank/DDBJ databases">
        <authorList>
            <person name="Zhang T."/>
        </authorList>
    </citation>
    <scope>NUCLEOTIDE SEQUENCE</scope>
    <source>
        <strain evidence="2">HKST-UBA02</strain>
    </source>
</reference>
<proteinExistence type="predicted"/>
<evidence type="ECO:0000313" key="2">
    <source>
        <dbReference type="EMBL" id="MCA9397498.1"/>
    </source>
</evidence>
<organism evidence="2 3">
    <name type="scientific">candidate division WWE3 bacterium</name>
    <dbReference type="NCBI Taxonomy" id="2053526"/>
    <lineage>
        <taxon>Bacteria</taxon>
        <taxon>Katanobacteria</taxon>
    </lineage>
</organism>